<dbReference type="InterPro" id="IPR027417">
    <property type="entry name" value="P-loop_NTPase"/>
</dbReference>
<dbReference type="InterPro" id="IPR004482">
    <property type="entry name" value="Mg_chelat-rel"/>
</dbReference>
<sequence length="451" mass="50043">TVNLAPADLPKQGPAFDLPIAVGILFASEQIKEHEVFHDAVFLGELSLDGTVRPVVGVLPVTIMAKEQGFKKIFVPKENVQEATVVEGIDVYKIESLKDILSIAQQVSQPQPENATNLTTKITSRDDVHDFSEIYGQEKAKRALEIAAAGAHNVLMFGPPGSGKTFLARAIPTILPPLDSSERLTVSKIYSILGRLSPEQPILSERPFRSPHHTISRIGLIGGGQKITPGEITLAHRGVLFLDEFPEFPRSVLESLRQPLEDGWVQISRANGTVVFPSQFMLIAAANPCPCGNYGNTTKQCICSSTQIRRYLKRLSGPMLDRIDIHIEVPIVDVEKVIKGYKDNTRETSNQIQQRVRLARKIQRERLIDNGLLVNGEMTARDIRTTCRLNKDGEELFQKAITQIGLSVRGSHKILKIARTIADLDNSVHIEIKHMAEALTYRHLPTIDHLH</sequence>
<evidence type="ECO:0000313" key="3">
    <source>
        <dbReference type="EMBL" id="MCA9397586.1"/>
    </source>
</evidence>
<feature type="non-terminal residue" evidence="3">
    <location>
        <position position="1"/>
    </location>
</feature>
<comment type="similarity">
    <text evidence="1">Belongs to the Mg-chelatase subunits D/I family. ComM subfamily.</text>
</comment>
<dbReference type="Gene3D" id="3.40.50.300">
    <property type="entry name" value="P-loop containing nucleotide triphosphate hydrolases"/>
    <property type="match status" value="1"/>
</dbReference>
<name>A0A955RWT6_UNCKA</name>
<dbReference type="Pfam" id="PF01078">
    <property type="entry name" value="Mg_chelatase"/>
    <property type="match status" value="1"/>
</dbReference>
<protein>
    <submittedName>
        <fullName evidence="3">YifB family Mg chelatase-like AAA ATPase</fullName>
    </submittedName>
</protein>
<accession>A0A955RWT6</accession>
<dbReference type="Pfam" id="PF13335">
    <property type="entry name" value="Mg_chelatase_C"/>
    <property type="match status" value="1"/>
</dbReference>
<reference evidence="3" key="1">
    <citation type="submission" date="2020-04" db="EMBL/GenBank/DDBJ databases">
        <authorList>
            <person name="Zhang T."/>
        </authorList>
    </citation>
    <scope>NUCLEOTIDE SEQUENCE</scope>
    <source>
        <strain evidence="3">HKST-UBA02</strain>
    </source>
</reference>
<dbReference type="InterPro" id="IPR045006">
    <property type="entry name" value="CHLI-like"/>
</dbReference>
<dbReference type="InterPro" id="IPR020568">
    <property type="entry name" value="Ribosomal_Su5_D2-typ_SF"/>
</dbReference>
<organism evidence="3 4">
    <name type="scientific">candidate division WWE3 bacterium</name>
    <dbReference type="NCBI Taxonomy" id="2053526"/>
    <lineage>
        <taxon>Bacteria</taxon>
        <taxon>Katanobacteria</taxon>
    </lineage>
</organism>
<dbReference type="Gene3D" id="3.30.230.10">
    <property type="match status" value="1"/>
</dbReference>
<dbReference type="PANTHER" id="PTHR32039">
    <property type="entry name" value="MAGNESIUM-CHELATASE SUBUNIT CHLI"/>
    <property type="match status" value="1"/>
</dbReference>
<evidence type="ECO:0000256" key="1">
    <source>
        <dbReference type="ARBA" id="ARBA00006354"/>
    </source>
</evidence>
<feature type="domain" description="AAA+ ATPase" evidence="2">
    <location>
        <begin position="150"/>
        <end position="333"/>
    </location>
</feature>
<proteinExistence type="inferred from homology"/>
<dbReference type="InterPro" id="IPR003593">
    <property type="entry name" value="AAA+_ATPase"/>
</dbReference>
<gene>
    <name evidence="3" type="ORF">KC573_02050</name>
</gene>
<dbReference type="SMART" id="SM00382">
    <property type="entry name" value="AAA"/>
    <property type="match status" value="1"/>
</dbReference>
<dbReference type="Pfam" id="PF13541">
    <property type="entry name" value="ChlI"/>
    <property type="match status" value="1"/>
</dbReference>
<dbReference type="SUPFAM" id="SSF52540">
    <property type="entry name" value="P-loop containing nucleoside triphosphate hydrolases"/>
    <property type="match status" value="1"/>
</dbReference>
<dbReference type="InterPro" id="IPR025158">
    <property type="entry name" value="Mg_chelat-rel_C"/>
</dbReference>
<evidence type="ECO:0000313" key="4">
    <source>
        <dbReference type="Proteomes" id="UP000699691"/>
    </source>
</evidence>
<dbReference type="EMBL" id="JAGQKY010000072">
    <property type="protein sequence ID" value="MCA9397586.1"/>
    <property type="molecule type" value="Genomic_DNA"/>
</dbReference>
<dbReference type="GO" id="GO:0005524">
    <property type="term" value="F:ATP binding"/>
    <property type="evidence" value="ECO:0007669"/>
    <property type="project" value="InterPro"/>
</dbReference>
<dbReference type="AlphaFoldDB" id="A0A955RWT6"/>
<reference evidence="3" key="2">
    <citation type="journal article" date="2021" name="Microbiome">
        <title>Successional dynamics and alternative stable states in a saline activated sludge microbial community over 9 years.</title>
        <authorList>
            <person name="Wang Y."/>
            <person name="Ye J."/>
            <person name="Ju F."/>
            <person name="Liu L."/>
            <person name="Boyd J.A."/>
            <person name="Deng Y."/>
            <person name="Parks D.H."/>
            <person name="Jiang X."/>
            <person name="Yin X."/>
            <person name="Woodcroft B.J."/>
            <person name="Tyson G.W."/>
            <person name="Hugenholtz P."/>
            <person name="Polz M.F."/>
            <person name="Zhang T."/>
        </authorList>
    </citation>
    <scope>NUCLEOTIDE SEQUENCE</scope>
    <source>
        <strain evidence="3">HKST-UBA02</strain>
    </source>
</reference>
<dbReference type="InterPro" id="IPR014721">
    <property type="entry name" value="Ribsml_uS5_D2-typ_fold_subgr"/>
</dbReference>
<comment type="caution">
    <text evidence="3">The sequence shown here is derived from an EMBL/GenBank/DDBJ whole genome shotgun (WGS) entry which is preliminary data.</text>
</comment>
<dbReference type="PANTHER" id="PTHR32039:SF7">
    <property type="entry name" value="COMPETENCE PROTEIN COMM"/>
    <property type="match status" value="1"/>
</dbReference>
<evidence type="ECO:0000259" key="2">
    <source>
        <dbReference type="SMART" id="SM00382"/>
    </source>
</evidence>
<dbReference type="Proteomes" id="UP000699691">
    <property type="component" value="Unassembled WGS sequence"/>
</dbReference>
<dbReference type="SUPFAM" id="SSF54211">
    <property type="entry name" value="Ribosomal protein S5 domain 2-like"/>
    <property type="match status" value="1"/>
</dbReference>
<dbReference type="NCBIfam" id="TIGR00368">
    <property type="entry name" value="YifB family Mg chelatase-like AAA ATPase"/>
    <property type="match status" value="1"/>
</dbReference>
<dbReference type="CDD" id="cd00009">
    <property type="entry name" value="AAA"/>
    <property type="match status" value="1"/>
</dbReference>
<dbReference type="InterPro" id="IPR000523">
    <property type="entry name" value="Mg_chelatse_chII-like_cat_dom"/>
</dbReference>